<dbReference type="InterPro" id="IPR022310">
    <property type="entry name" value="NAD/GMP_synthase"/>
</dbReference>
<keyword evidence="2 8" id="KW-0436">Ligase</keyword>
<feature type="binding site" evidence="8">
    <location>
        <position position="141"/>
    </location>
    <ligand>
        <name>Mg(2+)</name>
        <dbReference type="ChEBI" id="CHEBI:18420"/>
    </ligand>
</feature>
<dbReference type="Pfam" id="PF02540">
    <property type="entry name" value="NAD_synthase"/>
    <property type="match status" value="1"/>
</dbReference>
<organism evidence="12 13">
    <name type="scientific">Halospeciosus flavus</name>
    <dbReference type="NCBI Taxonomy" id="3032283"/>
    <lineage>
        <taxon>Archaea</taxon>
        <taxon>Methanobacteriati</taxon>
        <taxon>Methanobacteriota</taxon>
        <taxon>Stenosarchaea group</taxon>
        <taxon>Halobacteria</taxon>
        <taxon>Halobacteriales</taxon>
        <taxon>Halobacteriaceae</taxon>
        <taxon>Halospeciosus</taxon>
    </lineage>
</organism>
<comment type="pathway">
    <text evidence="8">Cofactor biosynthesis; NAD(+) biosynthesis; NAD(+) from deamido-NAD(+) (ammonia route): step 1/1.</text>
</comment>
<feature type="binding site" description="in other chain" evidence="8">
    <location>
        <position position="149"/>
    </location>
    <ligand>
        <name>deamido-NAD(+)</name>
        <dbReference type="ChEBI" id="CHEBI:58437"/>
        <note>ligand shared between two neighboring subunits</note>
    </ligand>
</feature>
<evidence type="ECO:0000256" key="10">
    <source>
        <dbReference type="RuleBase" id="RU003812"/>
    </source>
</evidence>
<reference evidence="12 13" key="1">
    <citation type="journal article" date="2019" name="Int. J. Syst. Evol. Microbiol.">
        <title>The Global Catalogue of Microorganisms (GCM) 10K type strain sequencing project: providing services to taxonomists for standard genome sequencing and annotation.</title>
        <authorList>
            <consortium name="The Broad Institute Genomics Platform"/>
            <consortium name="The Broad Institute Genome Sequencing Center for Infectious Disease"/>
            <person name="Wu L."/>
            <person name="Ma J."/>
        </authorList>
    </citation>
    <scope>NUCLEOTIDE SEQUENCE [LARGE SCALE GENOMIC DNA]</scope>
    <source>
        <strain evidence="12 13">XZGYJ-43</strain>
    </source>
</reference>
<feature type="domain" description="NAD/GMP synthase" evidence="11">
    <location>
        <begin position="12"/>
        <end position="252"/>
    </location>
</feature>
<evidence type="ECO:0000256" key="2">
    <source>
        <dbReference type="ARBA" id="ARBA00022598"/>
    </source>
</evidence>
<comment type="caution">
    <text evidence="8">Lacks conserved residue(s) required for the propagation of feature annotation.</text>
</comment>
<feature type="binding site" evidence="8">
    <location>
        <position position="187"/>
    </location>
    <ligand>
        <name>ATP</name>
        <dbReference type="ChEBI" id="CHEBI:30616"/>
    </ligand>
</feature>
<dbReference type="NCBIfam" id="NF010587">
    <property type="entry name" value="PRK13980.1"/>
    <property type="match status" value="1"/>
</dbReference>
<keyword evidence="3 8" id="KW-0479">Metal-binding</keyword>
<dbReference type="CDD" id="cd00553">
    <property type="entry name" value="NAD_synthase"/>
    <property type="match status" value="1"/>
</dbReference>
<sequence length="258" mass="28531">MAERVDLTEAAERIRNFYADELDETGLDGYVVGVSGGLDSALALRLAVDAVGADEVLGMVLPGEPSSAENMRDARQLCRRHDVEFRERHIGPMVREFVDALPTDCSKTTVGNVRARVRMVLLYEAANERDLLVVGPDNRSEYLLGYFTKYGDGAADVAPLGDLYKTEVYDLAREVGLPEKYVEKTPTAELWEGQTDEGEIGAPYEDVDPVLKAYVEDGLDVTATIERTGVESETVERLVDMYEGSTHKRERPPTPGLR</sequence>
<dbReference type="NCBIfam" id="TIGR00552">
    <property type="entry name" value="nadE"/>
    <property type="match status" value="1"/>
</dbReference>
<feature type="binding site" description="in other chain" evidence="8">
    <location>
        <position position="116"/>
    </location>
    <ligand>
        <name>deamido-NAD(+)</name>
        <dbReference type="ChEBI" id="CHEBI:58437"/>
        <note>ligand shared between two neighboring subunits</note>
    </ligand>
</feature>
<evidence type="ECO:0000313" key="13">
    <source>
        <dbReference type="Proteomes" id="UP001596447"/>
    </source>
</evidence>
<keyword evidence="5 8" id="KW-0067">ATP-binding</keyword>
<dbReference type="FunFam" id="3.40.50.620:FF:000106">
    <property type="entry name" value="Glutamine-dependent NAD(+) synthetase"/>
    <property type="match status" value="1"/>
</dbReference>
<comment type="function">
    <text evidence="8">Catalyzes the ATP-dependent amidation of deamido-NAD to form NAD. Uses ammonia as a nitrogen source.</text>
</comment>
<dbReference type="Gene3D" id="3.40.50.620">
    <property type="entry name" value="HUPs"/>
    <property type="match status" value="1"/>
</dbReference>
<evidence type="ECO:0000256" key="8">
    <source>
        <dbReference type="HAMAP-Rule" id="MF_00193"/>
    </source>
</evidence>
<keyword evidence="13" id="KW-1185">Reference proteome</keyword>
<keyword evidence="7 8" id="KW-0520">NAD</keyword>
<keyword evidence="6 8" id="KW-0460">Magnesium</keyword>
<dbReference type="GO" id="GO:0008795">
    <property type="term" value="F:NAD+ synthase activity"/>
    <property type="evidence" value="ECO:0007669"/>
    <property type="project" value="UniProtKB-UniRule"/>
</dbReference>
<accession>A0ABD5Z5I2</accession>
<comment type="subunit">
    <text evidence="8">Homodimer.</text>
</comment>
<dbReference type="SUPFAM" id="SSF52402">
    <property type="entry name" value="Adenine nucleotide alpha hydrolases-like"/>
    <property type="match status" value="1"/>
</dbReference>
<keyword evidence="4 8" id="KW-0547">Nucleotide-binding</keyword>
<dbReference type="RefSeq" id="WP_279527199.1">
    <property type="nucleotide sequence ID" value="NZ_CP122312.1"/>
</dbReference>
<gene>
    <name evidence="8" type="primary">nadE</name>
    <name evidence="12" type="ORF">ACFQJ9_13525</name>
</gene>
<evidence type="ECO:0000256" key="5">
    <source>
        <dbReference type="ARBA" id="ARBA00022840"/>
    </source>
</evidence>
<evidence type="ECO:0000256" key="7">
    <source>
        <dbReference type="ARBA" id="ARBA00023027"/>
    </source>
</evidence>
<feature type="binding site" description="in other chain" evidence="8">
    <location>
        <begin position="247"/>
        <end position="248"/>
    </location>
    <ligand>
        <name>deamido-NAD(+)</name>
        <dbReference type="ChEBI" id="CHEBI:58437"/>
        <note>ligand shared between two neighboring subunits</note>
    </ligand>
</feature>
<evidence type="ECO:0000313" key="12">
    <source>
        <dbReference type="EMBL" id="MFC7200419.1"/>
    </source>
</evidence>
<dbReference type="EC" id="6.3.1.5" evidence="8 10"/>
<dbReference type="Proteomes" id="UP001596447">
    <property type="component" value="Unassembled WGS sequence"/>
</dbReference>
<feature type="binding site" evidence="8">
    <location>
        <begin position="33"/>
        <end position="40"/>
    </location>
    <ligand>
        <name>ATP</name>
        <dbReference type="ChEBI" id="CHEBI:30616"/>
    </ligand>
</feature>
<feature type="binding site" evidence="8">
    <location>
        <position position="165"/>
    </location>
    <ligand>
        <name>ATP</name>
        <dbReference type="ChEBI" id="CHEBI:30616"/>
    </ligand>
</feature>
<feature type="binding site" evidence="8">
    <location>
        <position position="156"/>
    </location>
    <ligand>
        <name>deamido-NAD(+)</name>
        <dbReference type="ChEBI" id="CHEBI:58437"/>
        <note>ligand shared between two neighboring subunits</note>
    </ligand>
</feature>
<dbReference type="PANTHER" id="PTHR23090:SF9">
    <property type="entry name" value="GLUTAMINE-DEPENDENT NAD(+) SYNTHETASE"/>
    <property type="match status" value="1"/>
</dbReference>
<dbReference type="InterPro" id="IPR022926">
    <property type="entry name" value="NH(3)-dep_NAD(+)_synth"/>
</dbReference>
<dbReference type="EMBL" id="JBHTAR010000011">
    <property type="protein sequence ID" value="MFC7200419.1"/>
    <property type="molecule type" value="Genomic_DNA"/>
</dbReference>
<dbReference type="GO" id="GO:0009435">
    <property type="term" value="P:NAD+ biosynthetic process"/>
    <property type="evidence" value="ECO:0007669"/>
    <property type="project" value="UniProtKB-UniRule"/>
</dbReference>
<dbReference type="GO" id="GO:0046872">
    <property type="term" value="F:metal ion binding"/>
    <property type="evidence" value="ECO:0007669"/>
    <property type="project" value="UniProtKB-KW"/>
</dbReference>
<dbReference type="InterPro" id="IPR014729">
    <property type="entry name" value="Rossmann-like_a/b/a_fold"/>
</dbReference>
<comment type="similarity">
    <text evidence="1 8 9">Belongs to the NAD synthetase family.</text>
</comment>
<evidence type="ECO:0000256" key="6">
    <source>
        <dbReference type="ARBA" id="ARBA00022842"/>
    </source>
</evidence>
<protein>
    <recommendedName>
        <fullName evidence="8 10">NH(3)-dependent NAD(+) synthetase</fullName>
        <ecNumber evidence="8 10">6.3.1.5</ecNumber>
    </recommendedName>
</protein>
<comment type="catalytic activity">
    <reaction evidence="8 10">
        <text>deamido-NAD(+) + NH4(+) + ATP = AMP + diphosphate + NAD(+) + H(+)</text>
        <dbReference type="Rhea" id="RHEA:21188"/>
        <dbReference type="ChEBI" id="CHEBI:15378"/>
        <dbReference type="ChEBI" id="CHEBI:28938"/>
        <dbReference type="ChEBI" id="CHEBI:30616"/>
        <dbReference type="ChEBI" id="CHEBI:33019"/>
        <dbReference type="ChEBI" id="CHEBI:57540"/>
        <dbReference type="ChEBI" id="CHEBI:58437"/>
        <dbReference type="ChEBI" id="CHEBI:456215"/>
        <dbReference type="EC" id="6.3.1.5"/>
    </reaction>
</comment>
<feature type="binding site" evidence="8">
    <location>
        <position position="39"/>
    </location>
    <ligand>
        <name>Mg(2+)</name>
        <dbReference type="ChEBI" id="CHEBI:18420"/>
    </ligand>
</feature>
<evidence type="ECO:0000256" key="3">
    <source>
        <dbReference type="ARBA" id="ARBA00022723"/>
    </source>
</evidence>
<evidence type="ECO:0000259" key="11">
    <source>
        <dbReference type="Pfam" id="PF02540"/>
    </source>
</evidence>
<dbReference type="GO" id="GO:0005524">
    <property type="term" value="F:ATP binding"/>
    <property type="evidence" value="ECO:0007669"/>
    <property type="project" value="UniProtKB-UniRule"/>
</dbReference>
<evidence type="ECO:0000256" key="9">
    <source>
        <dbReference type="RuleBase" id="RU003811"/>
    </source>
</evidence>
<proteinExistence type="inferred from homology"/>
<dbReference type="InterPro" id="IPR003694">
    <property type="entry name" value="NAD_synthase"/>
</dbReference>
<dbReference type="HAMAP" id="MF_00193">
    <property type="entry name" value="NadE_ammonia_dep"/>
    <property type="match status" value="1"/>
</dbReference>
<comment type="caution">
    <text evidence="12">The sequence shown here is derived from an EMBL/GenBank/DDBJ whole genome shotgun (WGS) entry which is preliminary data.</text>
</comment>
<evidence type="ECO:0000256" key="1">
    <source>
        <dbReference type="ARBA" id="ARBA00005859"/>
    </source>
</evidence>
<name>A0ABD5Z5I2_9EURY</name>
<dbReference type="AlphaFoldDB" id="A0ABD5Z5I2"/>
<evidence type="ECO:0000256" key="4">
    <source>
        <dbReference type="ARBA" id="ARBA00022741"/>
    </source>
</evidence>
<dbReference type="PANTHER" id="PTHR23090">
    <property type="entry name" value="NH 3 /GLUTAMINE-DEPENDENT NAD + SYNTHETASE"/>
    <property type="match status" value="1"/>
</dbReference>